<name>A0A8T2KHW6_9PIPI</name>
<keyword evidence="4" id="KW-0393">Immunoglobulin domain</keyword>
<proteinExistence type="predicted"/>
<gene>
    <name evidence="7" type="ORF">GDO86_001633</name>
</gene>
<evidence type="ECO:0000256" key="3">
    <source>
        <dbReference type="ARBA" id="ARBA00023170"/>
    </source>
</evidence>
<dbReference type="Proteomes" id="UP000812440">
    <property type="component" value="Chromosome 1"/>
</dbReference>
<keyword evidence="3" id="KW-0675">Receptor</keyword>
<dbReference type="PANTHER" id="PTHR19367:SF18">
    <property type="entry name" value="T CELL RECEPTOR ALPHA VARIABLE 16"/>
    <property type="match status" value="1"/>
</dbReference>
<evidence type="ECO:0000256" key="1">
    <source>
        <dbReference type="ARBA" id="ARBA00022729"/>
    </source>
</evidence>
<comment type="caution">
    <text evidence="7">The sequence shown here is derived from an EMBL/GenBank/DDBJ whole genome shotgun (WGS) entry which is preliminary data.</text>
</comment>
<keyword evidence="5" id="KW-0391">Immunity</keyword>
<dbReference type="GO" id="GO:0002250">
    <property type="term" value="P:adaptive immune response"/>
    <property type="evidence" value="ECO:0007669"/>
    <property type="project" value="UniProtKB-KW"/>
</dbReference>
<dbReference type="GO" id="GO:0042101">
    <property type="term" value="C:T cell receptor complex"/>
    <property type="evidence" value="ECO:0007669"/>
    <property type="project" value="UniProtKB-KW"/>
</dbReference>
<dbReference type="Pfam" id="PF07686">
    <property type="entry name" value="V-set"/>
    <property type="match status" value="1"/>
</dbReference>
<dbReference type="EMBL" id="JAACNH010000001">
    <property type="protein sequence ID" value="KAG8455514.1"/>
    <property type="molecule type" value="Genomic_DNA"/>
</dbReference>
<dbReference type="InterPro" id="IPR013783">
    <property type="entry name" value="Ig-like_fold"/>
</dbReference>
<dbReference type="InterPro" id="IPR036179">
    <property type="entry name" value="Ig-like_dom_sf"/>
</dbReference>
<dbReference type="InterPro" id="IPR013106">
    <property type="entry name" value="Ig_V-set"/>
</dbReference>
<accession>A0A8T2KHW6</accession>
<sequence>MLTCNYSTSTSNPCLYWYRQLLYSTLEYILRQPSSHIACPKQTANDDKRFISTATASNTELIISNLMLSDSAVYYCVLGDSHTGKINPRAEQKQSYNIKISRLWYKQFKQI</sequence>
<dbReference type="SUPFAM" id="SSF48726">
    <property type="entry name" value="Immunoglobulin"/>
    <property type="match status" value="1"/>
</dbReference>
<dbReference type="PROSITE" id="PS50835">
    <property type="entry name" value="IG_LIKE"/>
    <property type="match status" value="1"/>
</dbReference>
<evidence type="ECO:0000313" key="7">
    <source>
        <dbReference type="EMBL" id="KAG8455514.1"/>
    </source>
</evidence>
<keyword evidence="8" id="KW-1185">Reference proteome</keyword>
<dbReference type="OrthoDB" id="9631130at2759"/>
<evidence type="ECO:0000313" key="8">
    <source>
        <dbReference type="Proteomes" id="UP000812440"/>
    </source>
</evidence>
<evidence type="ECO:0000256" key="5">
    <source>
        <dbReference type="ARBA" id="ARBA00043266"/>
    </source>
</evidence>
<dbReference type="SMART" id="SM00406">
    <property type="entry name" value="IGv"/>
    <property type="match status" value="1"/>
</dbReference>
<organism evidence="7 8">
    <name type="scientific">Hymenochirus boettgeri</name>
    <name type="common">Congo dwarf clawed frog</name>
    <dbReference type="NCBI Taxonomy" id="247094"/>
    <lineage>
        <taxon>Eukaryota</taxon>
        <taxon>Metazoa</taxon>
        <taxon>Chordata</taxon>
        <taxon>Craniata</taxon>
        <taxon>Vertebrata</taxon>
        <taxon>Euteleostomi</taxon>
        <taxon>Amphibia</taxon>
        <taxon>Batrachia</taxon>
        <taxon>Anura</taxon>
        <taxon>Pipoidea</taxon>
        <taxon>Pipidae</taxon>
        <taxon>Pipinae</taxon>
        <taxon>Hymenochirus</taxon>
    </lineage>
</organism>
<dbReference type="Gene3D" id="2.60.40.10">
    <property type="entry name" value="Immunoglobulins"/>
    <property type="match status" value="1"/>
</dbReference>
<dbReference type="AlphaFoldDB" id="A0A8T2KHW6"/>
<feature type="domain" description="Ig-like" evidence="6">
    <location>
        <begin position="1"/>
        <end position="87"/>
    </location>
</feature>
<keyword evidence="5" id="KW-1279">T cell receptor</keyword>
<keyword evidence="1" id="KW-0732">Signal</keyword>
<evidence type="ECO:0000259" key="6">
    <source>
        <dbReference type="PROSITE" id="PS50835"/>
    </source>
</evidence>
<evidence type="ECO:0000256" key="4">
    <source>
        <dbReference type="ARBA" id="ARBA00023319"/>
    </source>
</evidence>
<evidence type="ECO:0000256" key="2">
    <source>
        <dbReference type="ARBA" id="ARBA00023130"/>
    </source>
</evidence>
<dbReference type="InterPro" id="IPR051287">
    <property type="entry name" value="TCR_variable_region"/>
</dbReference>
<dbReference type="InterPro" id="IPR007110">
    <property type="entry name" value="Ig-like_dom"/>
</dbReference>
<protein>
    <recommendedName>
        <fullName evidence="6">Ig-like domain-containing protein</fullName>
    </recommendedName>
</protein>
<reference evidence="7" key="1">
    <citation type="thesis" date="2020" institute="ProQuest LLC" country="789 East Eisenhower Parkway, Ann Arbor, MI, USA">
        <title>Comparative Genomics and Chromosome Evolution.</title>
        <authorList>
            <person name="Mudd A.B."/>
        </authorList>
    </citation>
    <scope>NUCLEOTIDE SEQUENCE</scope>
    <source>
        <strain evidence="7">Female2</strain>
        <tissue evidence="7">Blood</tissue>
    </source>
</reference>
<dbReference type="PANTHER" id="PTHR19367">
    <property type="entry name" value="T-CELL RECEPTOR ALPHA CHAIN V REGION"/>
    <property type="match status" value="1"/>
</dbReference>
<keyword evidence="2" id="KW-1064">Adaptive immunity</keyword>